<proteinExistence type="predicted"/>
<dbReference type="Proteomes" id="UP001301769">
    <property type="component" value="Unassembled WGS sequence"/>
</dbReference>
<protein>
    <submittedName>
        <fullName evidence="2">Uncharacterized protein</fullName>
    </submittedName>
</protein>
<organism evidence="2 3">
    <name type="scientific">Rhypophila decipiens</name>
    <dbReference type="NCBI Taxonomy" id="261697"/>
    <lineage>
        <taxon>Eukaryota</taxon>
        <taxon>Fungi</taxon>
        <taxon>Dikarya</taxon>
        <taxon>Ascomycota</taxon>
        <taxon>Pezizomycotina</taxon>
        <taxon>Sordariomycetes</taxon>
        <taxon>Sordariomycetidae</taxon>
        <taxon>Sordariales</taxon>
        <taxon>Naviculisporaceae</taxon>
        <taxon>Rhypophila</taxon>
    </lineage>
</organism>
<reference evidence="2" key="1">
    <citation type="journal article" date="2023" name="Mol. Phylogenet. Evol.">
        <title>Genome-scale phylogeny and comparative genomics of the fungal order Sordariales.</title>
        <authorList>
            <person name="Hensen N."/>
            <person name="Bonometti L."/>
            <person name="Westerberg I."/>
            <person name="Brannstrom I.O."/>
            <person name="Guillou S."/>
            <person name="Cros-Aarteil S."/>
            <person name="Calhoun S."/>
            <person name="Haridas S."/>
            <person name="Kuo A."/>
            <person name="Mondo S."/>
            <person name="Pangilinan J."/>
            <person name="Riley R."/>
            <person name="LaButti K."/>
            <person name="Andreopoulos B."/>
            <person name="Lipzen A."/>
            <person name="Chen C."/>
            <person name="Yan M."/>
            <person name="Daum C."/>
            <person name="Ng V."/>
            <person name="Clum A."/>
            <person name="Steindorff A."/>
            <person name="Ohm R.A."/>
            <person name="Martin F."/>
            <person name="Silar P."/>
            <person name="Natvig D.O."/>
            <person name="Lalanne C."/>
            <person name="Gautier V."/>
            <person name="Ament-Velasquez S.L."/>
            <person name="Kruys A."/>
            <person name="Hutchinson M.I."/>
            <person name="Powell A.J."/>
            <person name="Barry K."/>
            <person name="Miller A.N."/>
            <person name="Grigoriev I.V."/>
            <person name="Debuchy R."/>
            <person name="Gladieux P."/>
            <person name="Hiltunen Thoren M."/>
            <person name="Johannesson H."/>
        </authorList>
    </citation>
    <scope>NUCLEOTIDE SEQUENCE</scope>
    <source>
        <strain evidence="2">PSN293</strain>
    </source>
</reference>
<sequence>MVTLLWLLVAGYNPGYVLYITRIIIPLRHAVNTDTEAGYDDNSISEPPDRGGFPTSKPPSSQTQPAKPDLERLMDLECKDISCQREGLPWLTKAKSHLLSVAE</sequence>
<dbReference type="EMBL" id="MU858058">
    <property type="protein sequence ID" value="KAK4217636.1"/>
    <property type="molecule type" value="Genomic_DNA"/>
</dbReference>
<evidence type="ECO:0000313" key="3">
    <source>
        <dbReference type="Proteomes" id="UP001301769"/>
    </source>
</evidence>
<evidence type="ECO:0000256" key="1">
    <source>
        <dbReference type="SAM" id="MobiDB-lite"/>
    </source>
</evidence>
<reference evidence="2" key="2">
    <citation type="submission" date="2023-05" db="EMBL/GenBank/DDBJ databases">
        <authorList>
            <consortium name="Lawrence Berkeley National Laboratory"/>
            <person name="Steindorff A."/>
            <person name="Hensen N."/>
            <person name="Bonometti L."/>
            <person name="Westerberg I."/>
            <person name="Brannstrom I.O."/>
            <person name="Guillou S."/>
            <person name="Cros-Aarteil S."/>
            <person name="Calhoun S."/>
            <person name="Haridas S."/>
            <person name="Kuo A."/>
            <person name="Mondo S."/>
            <person name="Pangilinan J."/>
            <person name="Riley R."/>
            <person name="Labutti K."/>
            <person name="Andreopoulos B."/>
            <person name="Lipzen A."/>
            <person name="Chen C."/>
            <person name="Yanf M."/>
            <person name="Daum C."/>
            <person name="Ng V."/>
            <person name="Clum A."/>
            <person name="Ohm R."/>
            <person name="Martin F."/>
            <person name="Silar P."/>
            <person name="Natvig D."/>
            <person name="Lalanne C."/>
            <person name="Gautier V."/>
            <person name="Ament-Velasquez S.L."/>
            <person name="Kruys A."/>
            <person name="Hutchinson M.I."/>
            <person name="Powell A.J."/>
            <person name="Barry K."/>
            <person name="Miller A.N."/>
            <person name="Grigoriev I.V."/>
            <person name="Debuchy R."/>
            <person name="Gladieux P."/>
            <person name="Thoren M.H."/>
            <person name="Johannesson H."/>
        </authorList>
    </citation>
    <scope>NUCLEOTIDE SEQUENCE</scope>
    <source>
        <strain evidence="2">PSN293</strain>
    </source>
</reference>
<feature type="compositionally biased region" description="Low complexity" evidence="1">
    <location>
        <begin position="54"/>
        <end position="67"/>
    </location>
</feature>
<accession>A0AAN6YGI3</accession>
<feature type="region of interest" description="Disordered" evidence="1">
    <location>
        <begin position="36"/>
        <end position="69"/>
    </location>
</feature>
<comment type="caution">
    <text evidence="2">The sequence shown here is derived from an EMBL/GenBank/DDBJ whole genome shotgun (WGS) entry which is preliminary data.</text>
</comment>
<evidence type="ECO:0000313" key="2">
    <source>
        <dbReference type="EMBL" id="KAK4217636.1"/>
    </source>
</evidence>
<dbReference type="AlphaFoldDB" id="A0AAN6YGI3"/>
<name>A0AAN6YGI3_9PEZI</name>
<keyword evidence="3" id="KW-1185">Reference proteome</keyword>
<gene>
    <name evidence="2" type="ORF">QBC37DRAFT_38972</name>
</gene>